<proteinExistence type="inferred from homology"/>
<evidence type="ECO:0000256" key="2">
    <source>
        <dbReference type="SAM" id="SignalP"/>
    </source>
</evidence>
<evidence type="ECO:0000256" key="1">
    <source>
        <dbReference type="ARBA" id="ARBA00006987"/>
    </source>
</evidence>
<dbReference type="Gene3D" id="3.40.190.10">
    <property type="entry name" value="Periplasmic binding protein-like II"/>
    <property type="match status" value="1"/>
</dbReference>
<dbReference type="PIRSF" id="PIRSF017082">
    <property type="entry name" value="YflP"/>
    <property type="match status" value="1"/>
</dbReference>
<dbReference type="Proteomes" id="UP001597304">
    <property type="component" value="Unassembled WGS sequence"/>
</dbReference>
<accession>A0ABW4KTJ9</accession>
<dbReference type="RefSeq" id="WP_147914926.1">
    <property type="nucleotide sequence ID" value="NZ_JBHUEJ010000026.1"/>
</dbReference>
<protein>
    <submittedName>
        <fullName evidence="3">Bug family tripartite tricarboxylate transporter substrate binding protein</fullName>
    </submittedName>
</protein>
<keyword evidence="4" id="KW-1185">Reference proteome</keyword>
<dbReference type="InterPro" id="IPR005064">
    <property type="entry name" value="BUG"/>
</dbReference>
<comment type="similarity">
    <text evidence="1">Belongs to the UPF0065 (bug) family.</text>
</comment>
<sequence length="327" mass="35034">MSSTTRRTALTRLAALGLGTTPLLAAAQGDATAWPTRPIKLMVGFPPGGSTDGPVRVLAESVGRLLKQPIVIENKTGAGGTMPAVALQTAAPDGYTLGISSLGMYRLPYTTDNRWSPDADITHIVGLTGYAFGIAVPADSPYKSWADYVTAAKAKPGQITYATPGVATTNHLTMERISRAAGIQLNHIPYKGTAESMQALLAHQVDSAAETSGWAPYVKEGRMRLLVVWAPKRMASFPDVPTLRDVGIPIAETSPWGLIGPKGMPPAVVKRLHDAFKQAMEEVPFKQALARYEMEPQYMGTADFQAFAGKTMKQQKEILDTLGLSKR</sequence>
<dbReference type="SUPFAM" id="SSF53850">
    <property type="entry name" value="Periplasmic binding protein-like II"/>
    <property type="match status" value="1"/>
</dbReference>
<dbReference type="InterPro" id="IPR006311">
    <property type="entry name" value="TAT_signal"/>
</dbReference>
<dbReference type="CDD" id="cd07012">
    <property type="entry name" value="PBP2_Bug_TTT"/>
    <property type="match status" value="1"/>
</dbReference>
<keyword evidence="2" id="KW-0732">Signal</keyword>
<feature type="signal peptide" evidence="2">
    <location>
        <begin position="1"/>
        <end position="25"/>
    </location>
</feature>
<evidence type="ECO:0000313" key="3">
    <source>
        <dbReference type="EMBL" id="MFD1711392.1"/>
    </source>
</evidence>
<comment type="caution">
    <text evidence="3">The sequence shown here is derived from an EMBL/GenBank/DDBJ whole genome shotgun (WGS) entry which is preliminary data.</text>
</comment>
<dbReference type="Pfam" id="PF03401">
    <property type="entry name" value="TctC"/>
    <property type="match status" value="1"/>
</dbReference>
<gene>
    <name evidence="3" type="ORF">ACFSF0_12295</name>
</gene>
<dbReference type="Gene3D" id="3.40.190.150">
    <property type="entry name" value="Bordetella uptake gene, domain 1"/>
    <property type="match status" value="1"/>
</dbReference>
<organism evidence="3 4">
    <name type="scientific">Ottowia flava</name>
    <dbReference type="NCBI Taxonomy" id="2675430"/>
    <lineage>
        <taxon>Bacteria</taxon>
        <taxon>Pseudomonadati</taxon>
        <taxon>Pseudomonadota</taxon>
        <taxon>Betaproteobacteria</taxon>
        <taxon>Burkholderiales</taxon>
        <taxon>Comamonadaceae</taxon>
        <taxon>Ottowia</taxon>
    </lineage>
</organism>
<feature type="chain" id="PRO_5046440427" evidence="2">
    <location>
        <begin position="26"/>
        <end position="327"/>
    </location>
</feature>
<name>A0ABW4KTJ9_9BURK</name>
<reference evidence="4" key="1">
    <citation type="journal article" date="2019" name="Int. J. Syst. Evol. Microbiol.">
        <title>The Global Catalogue of Microorganisms (GCM) 10K type strain sequencing project: providing services to taxonomists for standard genome sequencing and annotation.</title>
        <authorList>
            <consortium name="The Broad Institute Genomics Platform"/>
            <consortium name="The Broad Institute Genome Sequencing Center for Infectious Disease"/>
            <person name="Wu L."/>
            <person name="Ma J."/>
        </authorList>
    </citation>
    <scope>NUCLEOTIDE SEQUENCE [LARGE SCALE GENOMIC DNA]</scope>
    <source>
        <strain evidence="4">LMG 29247</strain>
    </source>
</reference>
<evidence type="ECO:0000313" key="4">
    <source>
        <dbReference type="Proteomes" id="UP001597304"/>
    </source>
</evidence>
<dbReference type="InterPro" id="IPR042100">
    <property type="entry name" value="Bug_dom1"/>
</dbReference>
<dbReference type="PANTHER" id="PTHR42928">
    <property type="entry name" value="TRICARBOXYLATE-BINDING PROTEIN"/>
    <property type="match status" value="1"/>
</dbReference>
<dbReference type="PROSITE" id="PS51318">
    <property type="entry name" value="TAT"/>
    <property type="match status" value="1"/>
</dbReference>
<dbReference type="EMBL" id="JBHUEJ010000026">
    <property type="protein sequence ID" value="MFD1711392.1"/>
    <property type="molecule type" value="Genomic_DNA"/>
</dbReference>
<dbReference type="PANTHER" id="PTHR42928:SF5">
    <property type="entry name" value="BLR1237 PROTEIN"/>
    <property type="match status" value="1"/>
</dbReference>